<comment type="subcellular location">
    <subcellularLocation>
        <location evidence="1">Cell membrane</location>
        <topology evidence="1">Multi-pass membrane protein</topology>
    </subcellularLocation>
</comment>
<evidence type="ECO:0000256" key="5">
    <source>
        <dbReference type="ARBA" id="ARBA00022989"/>
    </source>
</evidence>
<dbReference type="RefSeq" id="WP_066463217.1">
    <property type="nucleotide sequence ID" value="NZ_MATO01000028.1"/>
</dbReference>
<dbReference type="Proteomes" id="UP000093482">
    <property type="component" value="Unassembled WGS sequence"/>
</dbReference>
<keyword evidence="6 7" id="KW-0472">Membrane</keyword>
<evidence type="ECO:0000256" key="3">
    <source>
        <dbReference type="ARBA" id="ARBA00022475"/>
    </source>
</evidence>
<dbReference type="GO" id="GO:0019646">
    <property type="term" value="P:aerobic electron transport chain"/>
    <property type="evidence" value="ECO:0007669"/>
    <property type="project" value="TreeGrafter"/>
</dbReference>
<dbReference type="InterPro" id="IPR050968">
    <property type="entry name" value="Cytochrome_c_oxidase_bac_sub4"/>
</dbReference>
<dbReference type="GO" id="GO:0009319">
    <property type="term" value="C:cytochrome o ubiquinol oxidase complex"/>
    <property type="evidence" value="ECO:0007669"/>
    <property type="project" value="TreeGrafter"/>
</dbReference>
<reference evidence="8 9" key="1">
    <citation type="submission" date="2016-07" db="EMBL/GenBank/DDBJ databases">
        <title>Caryophanon latum genome sequencing.</title>
        <authorList>
            <person name="Verma A."/>
            <person name="Pal Y."/>
            <person name="Krishnamurthi S."/>
        </authorList>
    </citation>
    <scope>NUCLEOTIDE SEQUENCE [LARGE SCALE GENOMIC DNA]</scope>
    <source>
        <strain evidence="8 9">DSM 14151</strain>
    </source>
</reference>
<evidence type="ECO:0000313" key="8">
    <source>
        <dbReference type="EMBL" id="OCS91398.1"/>
    </source>
</evidence>
<evidence type="ECO:0000256" key="2">
    <source>
        <dbReference type="ARBA" id="ARBA00008079"/>
    </source>
</evidence>
<dbReference type="GO" id="GO:0015078">
    <property type="term" value="F:proton transmembrane transporter activity"/>
    <property type="evidence" value="ECO:0007669"/>
    <property type="project" value="TreeGrafter"/>
</dbReference>
<evidence type="ECO:0000256" key="4">
    <source>
        <dbReference type="ARBA" id="ARBA00022692"/>
    </source>
</evidence>
<dbReference type="PANTHER" id="PTHR36835">
    <property type="entry name" value="CYTOCHROME BO(3) UBIQUINOL OXIDASE SUBUNIT 4"/>
    <property type="match status" value="1"/>
</dbReference>
<dbReference type="GO" id="GO:0005886">
    <property type="term" value="C:plasma membrane"/>
    <property type="evidence" value="ECO:0007669"/>
    <property type="project" value="UniProtKB-SubCell"/>
</dbReference>
<dbReference type="PANTHER" id="PTHR36835:SF1">
    <property type="entry name" value="CYTOCHROME BO(3) UBIQUINOL OXIDASE SUBUNIT 4"/>
    <property type="match status" value="1"/>
</dbReference>
<proteinExistence type="inferred from homology"/>
<keyword evidence="9" id="KW-1185">Reference proteome</keyword>
<evidence type="ECO:0000256" key="6">
    <source>
        <dbReference type="ARBA" id="ARBA00023136"/>
    </source>
</evidence>
<feature type="transmembrane region" description="Helical" evidence="7">
    <location>
        <begin position="55"/>
        <end position="76"/>
    </location>
</feature>
<accession>A0A1C0YW37</accession>
<evidence type="ECO:0000256" key="7">
    <source>
        <dbReference type="SAM" id="Phobius"/>
    </source>
</evidence>
<evidence type="ECO:0000313" key="9">
    <source>
        <dbReference type="Proteomes" id="UP000093482"/>
    </source>
</evidence>
<sequence length="114" mass="13565">MAHHEEVIVRNTTEFQYERQRRADQMKMQVVTFALMIFLTLIAFIAVNAGFSPYYVTPIILLFAGIQVVLQLYYFMHMNEKNMGLISFFMWSGIFITFITMLCFVTIIWWNTAW</sequence>
<keyword evidence="5 7" id="KW-1133">Transmembrane helix</keyword>
<feature type="transmembrane region" description="Helical" evidence="7">
    <location>
        <begin position="30"/>
        <end position="49"/>
    </location>
</feature>
<dbReference type="GO" id="GO:0009486">
    <property type="term" value="F:cytochrome bo3 ubiquinol oxidase activity"/>
    <property type="evidence" value="ECO:0007669"/>
    <property type="project" value="TreeGrafter"/>
</dbReference>
<comment type="caution">
    <text evidence="8">The sequence shown here is derived from an EMBL/GenBank/DDBJ whole genome shotgun (WGS) entry which is preliminary data.</text>
</comment>
<dbReference type="Pfam" id="PF03626">
    <property type="entry name" value="COX4_pro"/>
    <property type="match status" value="1"/>
</dbReference>
<feature type="transmembrane region" description="Helical" evidence="7">
    <location>
        <begin position="88"/>
        <end position="110"/>
    </location>
</feature>
<protein>
    <submittedName>
        <fullName evidence="8">Cytochrome B6</fullName>
    </submittedName>
</protein>
<name>A0A1C0YW37_9BACL</name>
<dbReference type="GO" id="GO:0015990">
    <property type="term" value="P:electron transport coupled proton transport"/>
    <property type="evidence" value="ECO:0007669"/>
    <property type="project" value="TreeGrafter"/>
</dbReference>
<dbReference type="InterPro" id="IPR005171">
    <property type="entry name" value="Cyt_c_oxidase_su4_prok"/>
</dbReference>
<comment type="similarity">
    <text evidence="2">Belongs to the cytochrome c oxidase bacterial subunit 4 family.</text>
</comment>
<gene>
    <name evidence="8" type="ORF">A6K76_08595</name>
</gene>
<keyword evidence="3" id="KW-1003">Cell membrane</keyword>
<organism evidence="8 9">
    <name type="scientific">Caryophanon latum</name>
    <dbReference type="NCBI Taxonomy" id="33977"/>
    <lineage>
        <taxon>Bacteria</taxon>
        <taxon>Bacillati</taxon>
        <taxon>Bacillota</taxon>
        <taxon>Bacilli</taxon>
        <taxon>Bacillales</taxon>
        <taxon>Caryophanaceae</taxon>
        <taxon>Caryophanon</taxon>
    </lineage>
</organism>
<dbReference type="AlphaFoldDB" id="A0A1C0YW37"/>
<keyword evidence="4 7" id="KW-0812">Transmembrane</keyword>
<dbReference type="EMBL" id="MATO01000028">
    <property type="protein sequence ID" value="OCS91398.1"/>
    <property type="molecule type" value="Genomic_DNA"/>
</dbReference>
<evidence type="ECO:0000256" key="1">
    <source>
        <dbReference type="ARBA" id="ARBA00004651"/>
    </source>
</evidence>